<organism evidence="18 22">
    <name type="scientific">Paracoccus pantotrophus</name>
    <name type="common">Thiosphaera pantotropha</name>
    <dbReference type="NCBI Taxonomy" id="82367"/>
    <lineage>
        <taxon>Bacteria</taxon>
        <taxon>Pseudomonadati</taxon>
        <taxon>Pseudomonadota</taxon>
        <taxon>Alphaproteobacteria</taxon>
        <taxon>Rhodobacterales</taxon>
        <taxon>Paracoccaceae</taxon>
        <taxon>Paracoccus</taxon>
    </lineage>
</organism>
<evidence type="ECO:0000256" key="14">
    <source>
        <dbReference type="SAM" id="Phobius"/>
    </source>
</evidence>
<dbReference type="PROSITE" id="PS50109">
    <property type="entry name" value="HIS_KIN"/>
    <property type="match status" value="1"/>
</dbReference>
<feature type="transmembrane region" description="Helical" evidence="14">
    <location>
        <begin position="327"/>
        <end position="349"/>
    </location>
</feature>
<dbReference type="CDD" id="cd00075">
    <property type="entry name" value="HATPase"/>
    <property type="match status" value="1"/>
</dbReference>
<dbReference type="SMART" id="SM00304">
    <property type="entry name" value="HAMP"/>
    <property type="match status" value="1"/>
</dbReference>
<dbReference type="GO" id="GO:0005886">
    <property type="term" value="C:plasma membrane"/>
    <property type="evidence" value="ECO:0007669"/>
    <property type="project" value="UniProtKB-SubCell"/>
</dbReference>
<dbReference type="InterPro" id="IPR005467">
    <property type="entry name" value="His_kinase_dom"/>
</dbReference>
<evidence type="ECO:0000256" key="9">
    <source>
        <dbReference type="ARBA" id="ARBA00022777"/>
    </source>
</evidence>
<reference evidence="17 21" key="2">
    <citation type="submission" date="2019-01" db="EMBL/GenBank/DDBJ databases">
        <title>Complete Genome Sequence and Annotation of the Paracoccus pantotrophus type strain DSM 2944.</title>
        <authorList>
            <person name="Bockwoldt J.A."/>
            <person name="Zimmermann M."/>
            <person name="Tiso T."/>
            <person name="Blank L.M."/>
        </authorList>
    </citation>
    <scope>NUCLEOTIDE SEQUENCE [LARGE SCALE GENOMIC DNA]</scope>
    <source>
        <strain evidence="17 21">DSM 2944</strain>
    </source>
</reference>
<evidence type="ECO:0000259" key="15">
    <source>
        <dbReference type="PROSITE" id="PS50109"/>
    </source>
</evidence>
<evidence type="ECO:0000256" key="11">
    <source>
        <dbReference type="ARBA" id="ARBA00022989"/>
    </source>
</evidence>
<dbReference type="Gene3D" id="1.10.287.130">
    <property type="match status" value="1"/>
</dbReference>
<dbReference type="Pfam" id="PF02518">
    <property type="entry name" value="HATPase_c"/>
    <property type="match status" value="1"/>
</dbReference>
<keyword evidence="4" id="KW-1003">Cell membrane</keyword>
<comment type="subcellular location">
    <subcellularLocation>
        <location evidence="2">Cell membrane</location>
        <topology evidence="2">Multi-pass membrane protein</topology>
    </subcellularLocation>
</comment>
<dbReference type="InterPro" id="IPR036890">
    <property type="entry name" value="HATPase_C_sf"/>
</dbReference>
<dbReference type="GeneID" id="51370191"/>
<dbReference type="InterPro" id="IPR029151">
    <property type="entry name" value="Sensor-like_sf"/>
</dbReference>
<dbReference type="InterPro" id="IPR033463">
    <property type="entry name" value="sCache_3"/>
</dbReference>
<accession>A0A1I5K7E0</accession>
<dbReference type="SUPFAM" id="SSF47384">
    <property type="entry name" value="Homodimeric domain of signal transducing histidine kinase"/>
    <property type="match status" value="1"/>
</dbReference>
<evidence type="ECO:0000313" key="17">
    <source>
        <dbReference type="EMBL" id="QFG35786.1"/>
    </source>
</evidence>
<protein>
    <recommendedName>
        <fullName evidence="3">histidine kinase</fullName>
        <ecNumber evidence="3">2.7.13.3</ecNumber>
    </recommendedName>
</protein>
<feature type="domain" description="Histidine kinase" evidence="15">
    <location>
        <begin position="452"/>
        <end position="669"/>
    </location>
</feature>
<evidence type="ECO:0000313" key="21">
    <source>
        <dbReference type="Proteomes" id="UP000326453"/>
    </source>
</evidence>
<evidence type="ECO:0000256" key="2">
    <source>
        <dbReference type="ARBA" id="ARBA00004651"/>
    </source>
</evidence>
<dbReference type="PANTHER" id="PTHR43065:SF10">
    <property type="entry name" value="PEROXIDE STRESS-ACTIVATED HISTIDINE KINASE MAK3"/>
    <property type="match status" value="1"/>
</dbReference>
<dbReference type="SMART" id="SM00388">
    <property type="entry name" value="HisKA"/>
    <property type="match status" value="1"/>
</dbReference>
<dbReference type="EMBL" id="CP058689">
    <property type="protein sequence ID" value="QLH14057.1"/>
    <property type="molecule type" value="Genomic_DNA"/>
</dbReference>
<gene>
    <name evidence="19" type="ORF">BDE18_2792</name>
    <name evidence="17" type="ORF">ESD82_06415</name>
    <name evidence="18" type="ORF">HYQ43_07355</name>
</gene>
<dbReference type="SMART" id="SM00387">
    <property type="entry name" value="HATPase_c"/>
    <property type="match status" value="1"/>
</dbReference>
<evidence type="ECO:0000256" key="12">
    <source>
        <dbReference type="ARBA" id="ARBA00023012"/>
    </source>
</evidence>
<keyword evidence="9" id="KW-0418">Kinase</keyword>
<dbReference type="Pfam" id="PF17202">
    <property type="entry name" value="sCache_3_3"/>
    <property type="match status" value="1"/>
</dbReference>
<reference evidence="18 22" key="3">
    <citation type="submission" date="2020-07" db="EMBL/GenBank/DDBJ databases">
        <title>The complete genome of Paracoccus pantotrophus ACCC 10489.</title>
        <authorList>
            <person name="Si Y."/>
        </authorList>
    </citation>
    <scope>NUCLEOTIDE SEQUENCE [LARGE SCALE GENOMIC DNA]</scope>
    <source>
        <strain evidence="18 22">ACCC10489</strain>
    </source>
</reference>
<evidence type="ECO:0000256" key="5">
    <source>
        <dbReference type="ARBA" id="ARBA00022553"/>
    </source>
</evidence>
<evidence type="ECO:0000256" key="8">
    <source>
        <dbReference type="ARBA" id="ARBA00022741"/>
    </source>
</evidence>
<name>A0A1I5K7E0_PARPN</name>
<dbReference type="Pfam" id="PF00672">
    <property type="entry name" value="HAMP"/>
    <property type="match status" value="1"/>
</dbReference>
<dbReference type="InterPro" id="IPR003660">
    <property type="entry name" value="HAMP_dom"/>
</dbReference>
<dbReference type="PRINTS" id="PR00344">
    <property type="entry name" value="BCTRLSENSOR"/>
</dbReference>
<evidence type="ECO:0000313" key="19">
    <source>
        <dbReference type="EMBL" id="RKS43965.1"/>
    </source>
</evidence>
<sequence>MAEAARPIRHSVRHKLLAIALLPVLVILPVLLGLTMYQWSLKFDRLLLVKVNSDLTVARQYLDHILDTTGERIEMLARSAEFSRTTDMAALLDRQRRRLGLDYLYLAGPDGRILAASPAGARPGPPAGPAPARGARSTLALLEREQLRAIAPALAARAEMSRPRDAVAGGSAAETRGLVAQSVVAARLPGSGSDPGGGTGGGGAVMVAGLLLNGNLSVVDSINALVYPPGSLPEQSRGTTSLFLGDLRIATNVTDAGGARALGTRASAAVRERVIGRGEVWLDRALVLEQWYVSAYAPLRDGAGKAIGMIYVGILEQPFAEAKRRTLAWVLAGFLLAALVTVPVFLLWARSIFRPLERIGATFDRVRAGDLAARTGVTRGDDEIGALALALDGVLARLQEHDRRLRAWNSTLNRRVEARTAALHRAARELEAATYQLVQSEKLAALGEISAGIAHEVNNPLAVIQGNLDVLRETLGPAAAPAETELRLIDEQVQRISQIVTQLLDFARADQPGTDPAADPGTDPARALADCLPLVGHMLARSSVALRQDIRATRAVRIGRIALQQVLVNLIVNAVHAMPEGGEIRILGRNEDRGGAPGVLLEVADDGEGIPAALQERLFDPFVTGRAGRGGTGLGLSICRRLIERQGGSIAVSSGSGGGSSFRIWLPAA</sequence>
<keyword evidence="5" id="KW-0597">Phosphoprotein</keyword>
<keyword evidence="10" id="KW-0067">ATP-binding</keyword>
<keyword evidence="6" id="KW-0808">Transferase</keyword>
<evidence type="ECO:0000256" key="4">
    <source>
        <dbReference type="ARBA" id="ARBA00022475"/>
    </source>
</evidence>
<dbReference type="RefSeq" id="WP_024844941.1">
    <property type="nucleotide sequence ID" value="NZ_CP044423.1"/>
</dbReference>
<dbReference type="KEGG" id="ppan:ESD82_06415"/>
<dbReference type="SUPFAM" id="SSF103190">
    <property type="entry name" value="Sensory domain-like"/>
    <property type="match status" value="1"/>
</dbReference>
<feature type="transmembrane region" description="Helical" evidence="14">
    <location>
        <begin position="16"/>
        <end position="39"/>
    </location>
</feature>
<evidence type="ECO:0000256" key="13">
    <source>
        <dbReference type="ARBA" id="ARBA00023136"/>
    </source>
</evidence>
<dbReference type="InterPro" id="IPR003594">
    <property type="entry name" value="HATPase_dom"/>
</dbReference>
<dbReference type="SUPFAM" id="SSF55874">
    <property type="entry name" value="ATPase domain of HSP90 chaperone/DNA topoisomerase II/histidine kinase"/>
    <property type="match status" value="1"/>
</dbReference>
<comment type="catalytic activity">
    <reaction evidence="1">
        <text>ATP + protein L-histidine = ADP + protein N-phospho-L-histidine.</text>
        <dbReference type="EC" id="2.7.13.3"/>
    </reaction>
</comment>
<evidence type="ECO:0000256" key="1">
    <source>
        <dbReference type="ARBA" id="ARBA00000085"/>
    </source>
</evidence>
<dbReference type="OrthoDB" id="7568856at2"/>
<evidence type="ECO:0000256" key="3">
    <source>
        <dbReference type="ARBA" id="ARBA00012438"/>
    </source>
</evidence>
<feature type="domain" description="HAMP" evidence="16">
    <location>
        <begin position="350"/>
        <end position="403"/>
    </location>
</feature>
<dbReference type="InterPro" id="IPR036097">
    <property type="entry name" value="HisK_dim/P_sf"/>
</dbReference>
<dbReference type="CDD" id="cd06225">
    <property type="entry name" value="HAMP"/>
    <property type="match status" value="1"/>
</dbReference>
<dbReference type="GO" id="GO:0000155">
    <property type="term" value="F:phosphorelay sensor kinase activity"/>
    <property type="evidence" value="ECO:0007669"/>
    <property type="project" value="InterPro"/>
</dbReference>
<dbReference type="CDD" id="cd00082">
    <property type="entry name" value="HisKA"/>
    <property type="match status" value="1"/>
</dbReference>
<dbReference type="Proteomes" id="UP000326453">
    <property type="component" value="Chromosome 2"/>
</dbReference>
<evidence type="ECO:0000313" key="22">
    <source>
        <dbReference type="Proteomes" id="UP000509322"/>
    </source>
</evidence>
<dbReference type="Proteomes" id="UP000273626">
    <property type="component" value="Unassembled WGS sequence"/>
</dbReference>
<evidence type="ECO:0000313" key="20">
    <source>
        <dbReference type="Proteomes" id="UP000273626"/>
    </source>
</evidence>
<proteinExistence type="predicted"/>
<dbReference type="GO" id="GO:0005524">
    <property type="term" value="F:ATP binding"/>
    <property type="evidence" value="ECO:0007669"/>
    <property type="project" value="UniProtKB-KW"/>
</dbReference>
<dbReference type="EMBL" id="RBLI01000002">
    <property type="protein sequence ID" value="RKS43965.1"/>
    <property type="molecule type" value="Genomic_DNA"/>
</dbReference>
<dbReference type="Pfam" id="PF00512">
    <property type="entry name" value="HisKA"/>
    <property type="match status" value="1"/>
</dbReference>
<dbReference type="InterPro" id="IPR003661">
    <property type="entry name" value="HisK_dim/P_dom"/>
</dbReference>
<evidence type="ECO:0000256" key="6">
    <source>
        <dbReference type="ARBA" id="ARBA00022679"/>
    </source>
</evidence>
<evidence type="ECO:0000256" key="10">
    <source>
        <dbReference type="ARBA" id="ARBA00022840"/>
    </source>
</evidence>
<reference evidence="19 20" key="1">
    <citation type="submission" date="2018-10" db="EMBL/GenBank/DDBJ databases">
        <title>Genomic Encyclopedia of Archaeal and Bacterial Type Strains, Phase II (KMG-II): from individual species to whole genera.</title>
        <authorList>
            <person name="Goeker M."/>
        </authorList>
    </citation>
    <scope>NUCLEOTIDE SEQUENCE [LARGE SCALE GENOMIC DNA]</scope>
    <source>
        <strain evidence="20">ATCC 35512 / DSM 2944 / CIP 106514 / LMD 82.5 / NBRC 102493 / NCCB 82005 / GB17</strain>
        <strain evidence="19">DSM 2944</strain>
    </source>
</reference>
<dbReference type="InterPro" id="IPR004358">
    <property type="entry name" value="Sig_transdc_His_kin-like_C"/>
</dbReference>
<keyword evidence="20" id="KW-1185">Reference proteome</keyword>
<evidence type="ECO:0000313" key="18">
    <source>
        <dbReference type="EMBL" id="QLH14057.1"/>
    </source>
</evidence>
<keyword evidence="11 14" id="KW-1133">Transmembrane helix</keyword>
<evidence type="ECO:0000259" key="16">
    <source>
        <dbReference type="PROSITE" id="PS50885"/>
    </source>
</evidence>
<keyword evidence="12" id="KW-0902">Two-component regulatory system</keyword>
<dbReference type="Gene3D" id="6.10.340.10">
    <property type="match status" value="1"/>
</dbReference>
<keyword evidence="8" id="KW-0547">Nucleotide-binding</keyword>
<dbReference type="PANTHER" id="PTHR43065">
    <property type="entry name" value="SENSOR HISTIDINE KINASE"/>
    <property type="match status" value="1"/>
</dbReference>
<dbReference type="Proteomes" id="UP000509322">
    <property type="component" value="Chromosome 1"/>
</dbReference>
<dbReference type="PROSITE" id="PS50885">
    <property type="entry name" value="HAMP"/>
    <property type="match status" value="1"/>
</dbReference>
<dbReference type="EMBL" id="CP044423">
    <property type="protein sequence ID" value="QFG35786.1"/>
    <property type="molecule type" value="Genomic_DNA"/>
</dbReference>
<dbReference type="SUPFAM" id="SSF158472">
    <property type="entry name" value="HAMP domain-like"/>
    <property type="match status" value="1"/>
</dbReference>
<keyword evidence="7 14" id="KW-0812">Transmembrane</keyword>
<dbReference type="Gene3D" id="3.30.565.10">
    <property type="entry name" value="Histidine kinase-like ATPase, C-terminal domain"/>
    <property type="match status" value="1"/>
</dbReference>
<evidence type="ECO:0000256" key="7">
    <source>
        <dbReference type="ARBA" id="ARBA00022692"/>
    </source>
</evidence>
<keyword evidence="13 14" id="KW-0472">Membrane</keyword>
<dbReference type="AlphaFoldDB" id="A0A1I5K7E0"/>
<dbReference type="EC" id="2.7.13.3" evidence="3"/>